<keyword evidence="2" id="KW-1133">Transmembrane helix</keyword>
<proteinExistence type="predicted"/>
<feature type="compositionally biased region" description="Basic and acidic residues" evidence="1">
    <location>
        <begin position="56"/>
        <end position="70"/>
    </location>
</feature>
<dbReference type="OrthoDB" id="3562979at2759"/>
<keyword evidence="2" id="KW-0472">Membrane</keyword>
<comment type="caution">
    <text evidence="4">The sequence shown here is derived from an EMBL/GenBank/DDBJ whole genome shotgun (WGS) entry which is preliminary data.</text>
</comment>
<gene>
    <name evidence="4" type="ORF">SCLTRI_LOCUS5710</name>
</gene>
<reference evidence="4" key="1">
    <citation type="submission" date="2020-10" db="EMBL/GenBank/DDBJ databases">
        <authorList>
            <person name="Kusch S."/>
        </authorList>
    </citation>
    <scope>NUCLEOTIDE SEQUENCE</scope>
    <source>
        <strain evidence="4">SwB9</strain>
    </source>
</reference>
<evidence type="ECO:0000256" key="1">
    <source>
        <dbReference type="SAM" id="MobiDB-lite"/>
    </source>
</evidence>
<evidence type="ECO:0000256" key="3">
    <source>
        <dbReference type="SAM" id="SignalP"/>
    </source>
</evidence>
<feature type="chain" id="PRO_5034172806" evidence="3">
    <location>
        <begin position="19"/>
        <end position="291"/>
    </location>
</feature>
<dbReference type="AlphaFoldDB" id="A0A8H2VW70"/>
<evidence type="ECO:0000313" key="5">
    <source>
        <dbReference type="Proteomes" id="UP000624404"/>
    </source>
</evidence>
<name>A0A8H2VW70_9HELO</name>
<keyword evidence="2" id="KW-0812">Transmembrane</keyword>
<dbReference type="EMBL" id="CAJHIA010000017">
    <property type="protein sequence ID" value="CAD6445994.1"/>
    <property type="molecule type" value="Genomic_DNA"/>
</dbReference>
<feature type="signal peptide" evidence="3">
    <location>
        <begin position="1"/>
        <end position="18"/>
    </location>
</feature>
<protein>
    <submittedName>
        <fullName evidence="4">0b4da37f-0891-4bdc-bbe5-21b55b344abf</fullName>
    </submittedName>
</protein>
<evidence type="ECO:0000256" key="2">
    <source>
        <dbReference type="SAM" id="Phobius"/>
    </source>
</evidence>
<keyword evidence="3" id="KW-0732">Signal</keyword>
<evidence type="ECO:0000313" key="4">
    <source>
        <dbReference type="EMBL" id="CAD6445994.1"/>
    </source>
</evidence>
<organism evidence="4 5">
    <name type="scientific">Sclerotinia trifoliorum</name>
    <dbReference type="NCBI Taxonomy" id="28548"/>
    <lineage>
        <taxon>Eukaryota</taxon>
        <taxon>Fungi</taxon>
        <taxon>Dikarya</taxon>
        <taxon>Ascomycota</taxon>
        <taxon>Pezizomycotina</taxon>
        <taxon>Leotiomycetes</taxon>
        <taxon>Helotiales</taxon>
        <taxon>Sclerotiniaceae</taxon>
        <taxon>Sclerotinia</taxon>
    </lineage>
</organism>
<keyword evidence="5" id="KW-1185">Reference proteome</keyword>
<dbReference type="Proteomes" id="UP000624404">
    <property type="component" value="Unassembled WGS sequence"/>
</dbReference>
<sequence length="291" mass="32753">MRPSSPLSLLLFLQLSTAFPVDPRITSQSQKCLNSPSCTSLRSAMSTLSFSLSHPKPSDPRNPHFPEHQKRPLVTFVKPTTTSSSSSSDEENFAQEGAFDNAPMTPSKDIPADEALSAKAPLSTEYLQSLTKTVDEDEARPSMPTSALPSLRKEDARKYWEGENGKKIIGGEKPECGDSRMWHGTAVGYRSRMTHFEMGSRNDFMVVGIVVIFLFVVFALEVMDRVGNRSSKRGEIFLEDDETYAFIVRKPRHFFERESRCKCAQVTEYKEYKDDETIVAEDFNGDAERKI</sequence>
<accession>A0A8H2VW70</accession>
<feature type="region of interest" description="Disordered" evidence="1">
    <location>
        <begin position="50"/>
        <end position="74"/>
    </location>
</feature>
<feature type="transmembrane region" description="Helical" evidence="2">
    <location>
        <begin position="204"/>
        <end position="223"/>
    </location>
</feature>